<dbReference type="Gene3D" id="3.40.109.10">
    <property type="entry name" value="NADH Oxidase"/>
    <property type="match status" value="1"/>
</dbReference>
<reference evidence="5 6" key="1">
    <citation type="submission" date="2019-06" db="EMBL/GenBank/DDBJ databases">
        <title>Whole genome shotgun sequence of Acetobacter peroxydans NBRC 13755.</title>
        <authorList>
            <person name="Hosoyama A."/>
            <person name="Uohara A."/>
            <person name="Ohji S."/>
            <person name="Ichikawa N."/>
        </authorList>
    </citation>
    <scope>NUCLEOTIDE SEQUENCE [LARGE SCALE GENOMIC DNA]</scope>
    <source>
        <strain evidence="5 6">NBRC 13755</strain>
    </source>
</reference>
<protein>
    <submittedName>
        <fullName evidence="5">NAD(P)H nitroreductase</fullName>
    </submittedName>
</protein>
<dbReference type="InterPro" id="IPR029479">
    <property type="entry name" value="Nitroreductase"/>
</dbReference>
<keyword evidence="2" id="KW-0521">NADP</keyword>
<accession>A0A4Y3TU81</accession>
<comment type="caution">
    <text evidence="5">The sequence shown here is derived from an EMBL/GenBank/DDBJ whole genome shotgun (WGS) entry which is preliminary data.</text>
</comment>
<keyword evidence="6" id="KW-1185">Reference proteome</keyword>
<feature type="domain" description="Nitroreductase" evidence="4">
    <location>
        <begin position="7"/>
        <end position="192"/>
    </location>
</feature>
<dbReference type="InterPro" id="IPR000415">
    <property type="entry name" value="Nitroreductase-like"/>
</dbReference>
<dbReference type="PANTHER" id="PTHR43673">
    <property type="entry name" value="NAD(P)H NITROREDUCTASE YDGI-RELATED"/>
    <property type="match status" value="1"/>
</dbReference>
<evidence type="ECO:0000256" key="2">
    <source>
        <dbReference type="ARBA" id="ARBA00022857"/>
    </source>
</evidence>
<evidence type="ECO:0000259" key="4">
    <source>
        <dbReference type="Pfam" id="PF00881"/>
    </source>
</evidence>
<dbReference type="InterPro" id="IPR033878">
    <property type="entry name" value="NfsB-like"/>
</dbReference>
<dbReference type="Proteomes" id="UP000317730">
    <property type="component" value="Unassembled WGS sequence"/>
</dbReference>
<evidence type="ECO:0000256" key="1">
    <source>
        <dbReference type="ARBA" id="ARBA00007118"/>
    </source>
</evidence>
<keyword evidence="3" id="KW-0560">Oxidoreductase</keyword>
<name>A0A4Y3TU81_9PROT</name>
<dbReference type="SUPFAM" id="SSF55469">
    <property type="entry name" value="FMN-dependent nitroreductase-like"/>
    <property type="match status" value="1"/>
</dbReference>
<organism evidence="5 6">
    <name type="scientific">Acetobacter peroxydans</name>
    <dbReference type="NCBI Taxonomy" id="104098"/>
    <lineage>
        <taxon>Bacteria</taxon>
        <taxon>Pseudomonadati</taxon>
        <taxon>Pseudomonadota</taxon>
        <taxon>Alphaproteobacteria</taxon>
        <taxon>Acetobacterales</taxon>
        <taxon>Acetobacteraceae</taxon>
        <taxon>Acetobacter</taxon>
    </lineage>
</organism>
<dbReference type="CDD" id="cd02149">
    <property type="entry name" value="NfsB-like"/>
    <property type="match status" value="1"/>
</dbReference>
<gene>
    <name evidence="5" type="primary">nfnB</name>
    <name evidence="5" type="ORF">APE01nite_17630</name>
</gene>
<dbReference type="NCBIfam" id="NF008275">
    <property type="entry name" value="PRK11053.1"/>
    <property type="match status" value="1"/>
</dbReference>
<evidence type="ECO:0000313" key="6">
    <source>
        <dbReference type="Proteomes" id="UP000317730"/>
    </source>
</evidence>
<sequence>MDLIKVLKTRYTAKVYDPSRKLSDETVSQLLASLRYSPSSVNSQPWHFIVADTDAGKERLTKALTGPFSYNAPKVRDASHVVVLCARDTLDPAYLDTLLAQEETDGRFVDPQARETLKQVRSGYVGLHEQFGDVAQWAEKQTYIAQGFLLLAAGLLGVDATPMEGFDAAALSEEFNLKKQGLTPVVLVSLGYHADNDFNAKLPKSRLQADVLFSRA</sequence>
<dbReference type="Pfam" id="PF00881">
    <property type="entry name" value="Nitroreductase"/>
    <property type="match status" value="1"/>
</dbReference>
<dbReference type="RefSeq" id="WP_141376681.1">
    <property type="nucleotide sequence ID" value="NZ_BAPL01000032.1"/>
</dbReference>
<proteinExistence type="inferred from homology"/>
<evidence type="ECO:0000313" key="5">
    <source>
        <dbReference type="EMBL" id="GEB85966.1"/>
    </source>
</evidence>
<dbReference type="PANTHER" id="PTHR43673:SF10">
    <property type="entry name" value="NADH DEHYDROGENASE_NAD(P)H NITROREDUCTASE XCC3605-RELATED"/>
    <property type="match status" value="1"/>
</dbReference>
<evidence type="ECO:0000256" key="3">
    <source>
        <dbReference type="ARBA" id="ARBA00023002"/>
    </source>
</evidence>
<dbReference type="AlphaFoldDB" id="A0A4Y3TU81"/>
<dbReference type="EMBL" id="BJMV01000009">
    <property type="protein sequence ID" value="GEB85966.1"/>
    <property type="molecule type" value="Genomic_DNA"/>
</dbReference>
<comment type="similarity">
    <text evidence="1">Belongs to the nitroreductase family.</text>
</comment>
<dbReference type="GO" id="GO:0016491">
    <property type="term" value="F:oxidoreductase activity"/>
    <property type="evidence" value="ECO:0007669"/>
    <property type="project" value="UniProtKB-KW"/>
</dbReference>
<dbReference type="OrthoDB" id="9809288at2"/>